<comment type="caution">
    <text evidence="1">The sequence shown here is derived from an EMBL/GenBank/DDBJ whole genome shotgun (WGS) entry which is preliminary data.</text>
</comment>
<gene>
    <name evidence="1" type="ORF">SADUNF_Sadunf12G0013700</name>
</gene>
<protein>
    <submittedName>
        <fullName evidence="1">Uncharacterized protein</fullName>
    </submittedName>
</protein>
<proteinExistence type="predicted"/>
<keyword evidence="2" id="KW-1185">Reference proteome</keyword>
<dbReference type="AlphaFoldDB" id="A0A835JJZ8"/>
<name>A0A835JJZ8_9ROSI</name>
<dbReference type="OrthoDB" id="153872at2759"/>
<accession>A0A835JJZ8</accession>
<organism evidence="1 2">
    <name type="scientific">Salix dunnii</name>
    <dbReference type="NCBI Taxonomy" id="1413687"/>
    <lineage>
        <taxon>Eukaryota</taxon>
        <taxon>Viridiplantae</taxon>
        <taxon>Streptophyta</taxon>
        <taxon>Embryophyta</taxon>
        <taxon>Tracheophyta</taxon>
        <taxon>Spermatophyta</taxon>
        <taxon>Magnoliopsida</taxon>
        <taxon>eudicotyledons</taxon>
        <taxon>Gunneridae</taxon>
        <taxon>Pentapetalae</taxon>
        <taxon>rosids</taxon>
        <taxon>fabids</taxon>
        <taxon>Malpighiales</taxon>
        <taxon>Salicaceae</taxon>
        <taxon>Saliceae</taxon>
        <taxon>Salix</taxon>
    </lineage>
</organism>
<reference evidence="1 2" key="1">
    <citation type="submission" date="2020-10" db="EMBL/GenBank/DDBJ databases">
        <title>Plant Genome Project.</title>
        <authorList>
            <person name="Zhang R.-G."/>
        </authorList>
    </citation>
    <scope>NUCLEOTIDE SEQUENCE [LARGE SCALE GENOMIC DNA]</scope>
    <source>
        <strain evidence="1">FAFU-HL-1</strain>
        <tissue evidence="1">Leaf</tissue>
    </source>
</reference>
<dbReference type="EMBL" id="JADGMS010000012">
    <property type="protein sequence ID" value="KAF9671112.1"/>
    <property type="molecule type" value="Genomic_DNA"/>
</dbReference>
<sequence>MFEELLFPPMPNFFQDVQQLEEYCKYQKTNVPMSGVLVFGHFDLLFALYSDLLCLVSEKMGSNLLQTTISEYDLGGEGDLFKAPKPIIEEPLLGIDPMTAAISMISCGEEVITSQGLKVTDIESIQNEQLLNEVFYECKKDLLEKEAMDTSSLAEILDIKLARTDENPIKENKLLPDAALSKSVSSGCLSSIEWVHGAAGKPGFLDFPGIDFENAYGMRRAYSEGDIKTLGNGNTSLICSHLERPLIINNCSAEDRQEKLSRYRNKKTKRNFGRKIKVNNQIIVGRLLQTVSQGFEEGLQRLKNGMFPRGNNYQLIQENEKRKVEVKYCYAVMAEMIEQNRQDAHSHVQVGSCLCPAHWEATVSYSSLLQFLSIMASLELYTENTLGILPVSEIVAVVYAS</sequence>
<dbReference type="Proteomes" id="UP000657918">
    <property type="component" value="Unassembled WGS sequence"/>
</dbReference>
<evidence type="ECO:0000313" key="1">
    <source>
        <dbReference type="EMBL" id="KAF9671112.1"/>
    </source>
</evidence>
<evidence type="ECO:0000313" key="2">
    <source>
        <dbReference type="Proteomes" id="UP000657918"/>
    </source>
</evidence>